<feature type="compositionally biased region" description="Polar residues" evidence="1">
    <location>
        <begin position="38"/>
        <end position="54"/>
    </location>
</feature>
<evidence type="ECO:0000313" key="2">
    <source>
        <dbReference type="EMBL" id="KIY74020.1"/>
    </source>
</evidence>
<keyword evidence="3" id="KW-1185">Reference proteome</keyword>
<gene>
    <name evidence="2" type="ORF">CYLTODRAFT_90906</name>
</gene>
<dbReference type="EMBL" id="KN880432">
    <property type="protein sequence ID" value="KIY74020.1"/>
    <property type="molecule type" value="Genomic_DNA"/>
</dbReference>
<feature type="region of interest" description="Disordered" evidence="1">
    <location>
        <begin position="1"/>
        <end position="136"/>
    </location>
</feature>
<evidence type="ECO:0000256" key="1">
    <source>
        <dbReference type="SAM" id="MobiDB-lite"/>
    </source>
</evidence>
<reference evidence="2 3" key="1">
    <citation type="journal article" date="2015" name="Fungal Genet. Biol.">
        <title>Evolution of novel wood decay mechanisms in Agaricales revealed by the genome sequences of Fistulina hepatica and Cylindrobasidium torrendii.</title>
        <authorList>
            <person name="Floudas D."/>
            <person name="Held B.W."/>
            <person name="Riley R."/>
            <person name="Nagy L.G."/>
            <person name="Koehler G."/>
            <person name="Ransdell A.S."/>
            <person name="Younus H."/>
            <person name="Chow J."/>
            <person name="Chiniquy J."/>
            <person name="Lipzen A."/>
            <person name="Tritt A."/>
            <person name="Sun H."/>
            <person name="Haridas S."/>
            <person name="LaButti K."/>
            <person name="Ohm R.A."/>
            <person name="Kues U."/>
            <person name="Blanchette R.A."/>
            <person name="Grigoriev I.V."/>
            <person name="Minto R.E."/>
            <person name="Hibbett D.S."/>
        </authorList>
    </citation>
    <scope>NUCLEOTIDE SEQUENCE [LARGE SCALE GENOMIC DNA]</scope>
    <source>
        <strain evidence="2 3">FP15055 ss-10</strain>
    </source>
</reference>
<feature type="compositionally biased region" description="Polar residues" evidence="1">
    <location>
        <begin position="76"/>
        <end position="85"/>
    </location>
</feature>
<protein>
    <submittedName>
        <fullName evidence="2">Uncharacterized protein</fullName>
    </submittedName>
</protein>
<organism evidence="2 3">
    <name type="scientific">Cylindrobasidium torrendii FP15055 ss-10</name>
    <dbReference type="NCBI Taxonomy" id="1314674"/>
    <lineage>
        <taxon>Eukaryota</taxon>
        <taxon>Fungi</taxon>
        <taxon>Dikarya</taxon>
        <taxon>Basidiomycota</taxon>
        <taxon>Agaricomycotina</taxon>
        <taxon>Agaricomycetes</taxon>
        <taxon>Agaricomycetidae</taxon>
        <taxon>Agaricales</taxon>
        <taxon>Marasmiineae</taxon>
        <taxon>Physalacriaceae</taxon>
        <taxon>Cylindrobasidium</taxon>
    </lineage>
</organism>
<feature type="compositionally biased region" description="Polar residues" evidence="1">
    <location>
        <begin position="1"/>
        <end position="30"/>
    </location>
</feature>
<proteinExistence type="predicted"/>
<evidence type="ECO:0000313" key="3">
    <source>
        <dbReference type="Proteomes" id="UP000054007"/>
    </source>
</evidence>
<accession>A0A0D7BUU1</accession>
<dbReference type="AlphaFoldDB" id="A0A0D7BUU1"/>
<dbReference type="Proteomes" id="UP000054007">
    <property type="component" value="Unassembled WGS sequence"/>
</dbReference>
<sequence>MASLYDASTSTTTANVYPNRASQGSMSSGYGRNYPPAKSTSSNFGWSSSPTVESRVSKASWPEAPASASLDHALPQSRNRSNSWQAKAAQGWPDSGRSPTHGKRTVSDSTRLFEPNDSWKRRNDGPSTNYMYVRNK</sequence>
<name>A0A0D7BUU1_9AGAR</name>